<accession>L5JQ29</accession>
<dbReference type="GO" id="GO:0045109">
    <property type="term" value="P:intermediate filament organization"/>
    <property type="evidence" value="ECO:0007669"/>
    <property type="project" value="TreeGrafter"/>
</dbReference>
<dbReference type="Proteomes" id="UP000010552">
    <property type="component" value="Unassembled WGS sequence"/>
</dbReference>
<name>L5JQ29_PTEAL</name>
<dbReference type="InterPro" id="IPR039008">
    <property type="entry name" value="IF_rod_dom"/>
</dbReference>
<evidence type="ECO:0000256" key="1">
    <source>
        <dbReference type="ARBA" id="ARBA00022754"/>
    </source>
</evidence>
<dbReference type="Pfam" id="PF00038">
    <property type="entry name" value="Filament"/>
    <property type="match status" value="1"/>
</dbReference>
<feature type="region of interest" description="Disordered" evidence="4">
    <location>
        <begin position="167"/>
        <end position="186"/>
    </location>
</feature>
<dbReference type="InterPro" id="IPR002957">
    <property type="entry name" value="Keratin_I"/>
</dbReference>
<keyword evidence="2 3" id="KW-0175">Coiled coil</keyword>
<evidence type="ECO:0000313" key="6">
    <source>
        <dbReference type="EMBL" id="ELK01519.1"/>
    </source>
</evidence>
<dbReference type="AlphaFoldDB" id="L5JQ29"/>
<evidence type="ECO:0000259" key="5">
    <source>
        <dbReference type="PROSITE" id="PS51842"/>
    </source>
</evidence>
<feature type="domain" description="IF rod" evidence="5">
    <location>
        <begin position="104"/>
        <end position="221"/>
    </location>
</feature>
<dbReference type="GO" id="GO:0005198">
    <property type="term" value="F:structural molecule activity"/>
    <property type="evidence" value="ECO:0007669"/>
    <property type="project" value="InterPro"/>
</dbReference>
<dbReference type="SUPFAM" id="SSF64593">
    <property type="entry name" value="Intermediate filament protein, coiled coil region"/>
    <property type="match status" value="1"/>
</dbReference>
<evidence type="ECO:0000256" key="2">
    <source>
        <dbReference type="ARBA" id="ARBA00023054"/>
    </source>
</evidence>
<dbReference type="PANTHER" id="PTHR23239:SF110">
    <property type="entry name" value="KERATIN, TYPE I CUTICULAR HA7"/>
    <property type="match status" value="1"/>
</dbReference>
<reference evidence="7" key="1">
    <citation type="journal article" date="2013" name="Science">
        <title>Comparative analysis of bat genomes provides insight into the evolution of flight and immunity.</title>
        <authorList>
            <person name="Zhang G."/>
            <person name="Cowled C."/>
            <person name="Shi Z."/>
            <person name="Huang Z."/>
            <person name="Bishop-Lilly K.A."/>
            <person name="Fang X."/>
            <person name="Wynne J.W."/>
            <person name="Xiong Z."/>
            <person name="Baker M.L."/>
            <person name="Zhao W."/>
            <person name="Tachedjian M."/>
            <person name="Zhu Y."/>
            <person name="Zhou P."/>
            <person name="Jiang X."/>
            <person name="Ng J."/>
            <person name="Yang L."/>
            <person name="Wu L."/>
            <person name="Xiao J."/>
            <person name="Feng Y."/>
            <person name="Chen Y."/>
            <person name="Sun X."/>
            <person name="Zhang Y."/>
            <person name="Marsh G.A."/>
            <person name="Crameri G."/>
            <person name="Broder C.C."/>
            <person name="Frey K.G."/>
            <person name="Wang L.F."/>
            <person name="Wang J."/>
        </authorList>
    </citation>
    <scope>NUCLEOTIDE SEQUENCE [LARGE SCALE GENOMIC DNA]</scope>
</reference>
<evidence type="ECO:0000256" key="4">
    <source>
        <dbReference type="SAM" id="MobiDB-lite"/>
    </source>
</evidence>
<organism evidence="6 7">
    <name type="scientific">Pteropus alecto</name>
    <name type="common">Black flying fox</name>
    <dbReference type="NCBI Taxonomy" id="9402"/>
    <lineage>
        <taxon>Eukaryota</taxon>
        <taxon>Metazoa</taxon>
        <taxon>Chordata</taxon>
        <taxon>Craniata</taxon>
        <taxon>Vertebrata</taxon>
        <taxon>Euteleostomi</taxon>
        <taxon>Mammalia</taxon>
        <taxon>Eutheria</taxon>
        <taxon>Laurasiatheria</taxon>
        <taxon>Chiroptera</taxon>
        <taxon>Yinpterochiroptera</taxon>
        <taxon>Pteropodoidea</taxon>
        <taxon>Pteropodidae</taxon>
        <taxon>Pteropodinae</taxon>
        <taxon>Pteropus</taxon>
    </lineage>
</organism>
<keyword evidence="1" id="KW-0403">Intermediate filament</keyword>
<dbReference type="GO" id="GO:0005882">
    <property type="term" value="C:intermediate filament"/>
    <property type="evidence" value="ECO:0007669"/>
    <property type="project" value="UniProtKB-KW"/>
</dbReference>
<gene>
    <name evidence="6" type="ORF">PAL_GLEAN10019565</name>
</gene>
<keyword evidence="7" id="KW-1185">Reference proteome</keyword>
<evidence type="ECO:0000313" key="7">
    <source>
        <dbReference type="Proteomes" id="UP000010552"/>
    </source>
</evidence>
<dbReference type="PROSITE" id="PS51842">
    <property type="entry name" value="IF_ROD_2"/>
    <property type="match status" value="1"/>
</dbReference>
<dbReference type="GO" id="GO:0030855">
    <property type="term" value="P:epithelial cell differentiation"/>
    <property type="evidence" value="ECO:0007669"/>
    <property type="project" value="TreeGrafter"/>
</dbReference>
<evidence type="ECO:0000256" key="3">
    <source>
        <dbReference type="SAM" id="Coils"/>
    </source>
</evidence>
<feature type="coiled-coil region" evidence="3">
    <location>
        <begin position="108"/>
        <end position="142"/>
    </location>
</feature>
<dbReference type="InParanoid" id="L5JQ29"/>
<sequence>MTSFYVSSSPSLGSFTTPEERNFCISSIDIGSQPGAEVKPASPGLLATVAHANRVRVGTTPLGRPSLCLPPSCNTACPLPGTCHVPGNIGICGTYGEGSLNGHEKVTMQFLNDRLANYLEKVRQLERDNAELETKIREWSKCHESTVCPDYQSYFRSIEELQQKVRSQQSGKEYDGWPQGGEEQGSWQQVLADTEMALGKDPQFCSCHRPRRKAKKIKVEF</sequence>
<proteinExistence type="predicted"/>
<protein>
    <submittedName>
        <fullName evidence="6">Keratin, type I cuticular Ha7</fullName>
    </submittedName>
</protein>
<dbReference type="PANTHER" id="PTHR23239">
    <property type="entry name" value="INTERMEDIATE FILAMENT"/>
    <property type="match status" value="1"/>
</dbReference>
<dbReference type="EMBL" id="KB031150">
    <property type="protein sequence ID" value="ELK01519.1"/>
    <property type="molecule type" value="Genomic_DNA"/>
</dbReference>